<sequence length="99" mass="10970">MQLREIPLSVTSQQFTISLSGRVWQMRLIWRDAAGWVLDMLNASGDPVITGIPLIPGTDLLAQYGWLNPGGRLVVVTEDEQPPGETSPGQTAKFYWLTD</sequence>
<evidence type="ECO:0000259" key="1">
    <source>
        <dbReference type="Pfam" id="PF22479"/>
    </source>
</evidence>
<dbReference type="EMBL" id="JXNU01000003">
    <property type="protein sequence ID" value="KKF36482.1"/>
    <property type="molecule type" value="Genomic_DNA"/>
</dbReference>
<dbReference type="RefSeq" id="WP_016192277.1">
    <property type="nucleotide sequence ID" value="NZ_CP089932.1"/>
</dbReference>
<evidence type="ECO:0000313" key="2">
    <source>
        <dbReference type="EMBL" id="KKF36482.1"/>
    </source>
</evidence>
<comment type="caution">
    <text evidence="2">The sequence shown here is derived from an EMBL/GenBank/DDBJ whole genome shotgun (WGS) entry which is preliminary data.</text>
</comment>
<dbReference type="PATRIC" id="fig|65700.7.peg.3825"/>
<protein>
    <submittedName>
        <fullName evidence="2">Bacteriophage protein</fullName>
    </submittedName>
</protein>
<accession>A0A0M2KGP3</accession>
<dbReference type="AlphaFoldDB" id="A0A0M2KGP3"/>
<dbReference type="STRING" id="65700.SY86_15225"/>
<organism evidence="2 3">
    <name type="scientific">Erwinia tracheiphila</name>
    <dbReference type="NCBI Taxonomy" id="65700"/>
    <lineage>
        <taxon>Bacteria</taxon>
        <taxon>Pseudomonadati</taxon>
        <taxon>Pseudomonadota</taxon>
        <taxon>Gammaproteobacteria</taxon>
        <taxon>Enterobacterales</taxon>
        <taxon>Erwiniaceae</taxon>
        <taxon>Erwinia</taxon>
    </lineage>
</organism>
<name>A0A0M2KGP3_9GAMM</name>
<keyword evidence="3" id="KW-1185">Reference proteome</keyword>
<dbReference type="Pfam" id="PF22479">
    <property type="entry name" value="Pam3_gp18"/>
    <property type="match status" value="1"/>
</dbReference>
<dbReference type="Proteomes" id="UP000033924">
    <property type="component" value="Unassembled WGS sequence"/>
</dbReference>
<dbReference type="InterPro" id="IPR054252">
    <property type="entry name" value="Pam3_gp18"/>
</dbReference>
<feature type="domain" description="Cyanophage baseplate Pam3 plug gp18" evidence="1">
    <location>
        <begin position="4"/>
        <end position="98"/>
    </location>
</feature>
<gene>
    <name evidence="2" type="ORF">SY86_15225</name>
</gene>
<reference evidence="2 3" key="1">
    <citation type="submission" date="2015-01" db="EMBL/GenBank/DDBJ databases">
        <title>Erwinia tracheiphila.</title>
        <authorList>
            <person name="Shapiro L.R."/>
        </authorList>
    </citation>
    <scope>NUCLEOTIDE SEQUENCE [LARGE SCALE GENOMIC DNA]</scope>
    <source>
        <strain evidence="2 3">BuffGH</strain>
    </source>
</reference>
<evidence type="ECO:0000313" key="3">
    <source>
        <dbReference type="Proteomes" id="UP000033924"/>
    </source>
</evidence>
<proteinExistence type="predicted"/>